<gene>
    <name evidence="2" type="ORF">ABS311_21485</name>
</gene>
<reference evidence="2 3" key="1">
    <citation type="submission" date="2024-06" db="EMBL/GenBank/DDBJ databases">
        <authorList>
            <person name="Chen R.Y."/>
        </authorList>
    </citation>
    <scope>NUCLEOTIDE SEQUENCE [LARGE SCALE GENOMIC DNA]</scope>
    <source>
        <strain evidence="2 3">D2</strain>
    </source>
</reference>
<feature type="transmembrane region" description="Helical" evidence="1">
    <location>
        <begin position="20"/>
        <end position="42"/>
    </location>
</feature>
<dbReference type="Proteomes" id="UP001467690">
    <property type="component" value="Unassembled WGS sequence"/>
</dbReference>
<accession>A0ABV1RP06</accession>
<dbReference type="EMBL" id="JBELOE010000302">
    <property type="protein sequence ID" value="MER2494450.1"/>
    <property type="molecule type" value="Genomic_DNA"/>
</dbReference>
<name>A0ABV1RP06_9ALTE</name>
<keyword evidence="1" id="KW-1133">Transmembrane helix</keyword>
<evidence type="ECO:0000256" key="1">
    <source>
        <dbReference type="SAM" id="Phobius"/>
    </source>
</evidence>
<keyword evidence="1" id="KW-0472">Membrane</keyword>
<keyword evidence="1" id="KW-0812">Transmembrane</keyword>
<evidence type="ECO:0000313" key="2">
    <source>
        <dbReference type="EMBL" id="MER2494450.1"/>
    </source>
</evidence>
<protein>
    <submittedName>
        <fullName evidence="2">DUF4381 domain-containing protein</fullName>
    </submittedName>
</protein>
<sequence>MNQAFLDLQMPEPTSWWPLAWGWWVCIILSLVVIGLLVTHIVKYFKRTRARRAAIAELKSMSVQTSQLELLAVLKKAALSYTERQKIASTSGAQMAQFWLANINQKQSQYLADWLSELYKSAYAKPRTINEDDINKSISLLKAALPLKYKEVTHV</sequence>
<dbReference type="Pfam" id="PF14316">
    <property type="entry name" value="DUF4381"/>
    <property type="match status" value="1"/>
</dbReference>
<dbReference type="InterPro" id="IPR025489">
    <property type="entry name" value="DUF4381"/>
</dbReference>
<comment type="caution">
    <text evidence="2">The sequence shown here is derived from an EMBL/GenBank/DDBJ whole genome shotgun (WGS) entry which is preliminary data.</text>
</comment>
<dbReference type="RefSeq" id="WP_350403502.1">
    <property type="nucleotide sequence ID" value="NZ_JBELOE010000302.1"/>
</dbReference>
<keyword evidence="3" id="KW-1185">Reference proteome</keyword>
<proteinExistence type="predicted"/>
<organism evidence="2 3">
    <name type="scientific">Catenovulum sediminis</name>
    <dbReference type="NCBI Taxonomy" id="1740262"/>
    <lineage>
        <taxon>Bacteria</taxon>
        <taxon>Pseudomonadati</taxon>
        <taxon>Pseudomonadota</taxon>
        <taxon>Gammaproteobacteria</taxon>
        <taxon>Alteromonadales</taxon>
        <taxon>Alteromonadaceae</taxon>
        <taxon>Catenovulum</taxon>
    </lineage>
</organism>
<evidence type="ECO:0000313" key="3">
    <source>
        <dbReference type="Proteomes" id="UP001467690"/>
    </source>
</evidence>